<evidence type="ECO:0000256" key="7">
    <source>
        <dbReference type="RuleBase" id="RU000488"/>
    </source>
</evidence>
<protein>
    <submittedName>
        <fullName evidence="8">Uncharacterized protein</fullName>
    </submittedName>
</protein>
<dbReference type="InterPro" id="IPR018108">
    <property type="entry name" value="MCP_transmembrane"/>
</dbReference>
<dbReference type="AlphaFoldDB" id="A0A922LE84"/>
<keyword evidence="9" id="KW-1185">Reference proteome</keyword>
<reference evidence="8" key="2">
    <citation type="journal article" date="2019" name="Gigascience">
        <title>High-quality Schistosoma haematobium genome achieved by single-molecule and long-range sequencing.</title>
        <authorList>
            <person name="Stroehlein A.J."/>
            <person name="Korhonen P.K."/>
            <person name="Chong T.M."/>
            <person name="Lim Y.L."/>
            <person name="Chan K.G."/>
            <person name="Webster B."/>
            <person name="Rollinson D."/>
            <person name="Brindley P.J."/>
            <person name="Gasser R.B."/>
            <person name="Young N.D."/>
        </authorList>
    </citation>
    <scope>NUCLEOTIDE SEQUENCE</scope>
</reference>
<comment type="caution">
    <text evidence="8">The sequence shown here is derived from an EMBL/GenBank/DDBJ whole genome shotgun (WGS) entry which is preliminary data.</text>
</comment>
<reference evidence="8" key="1">
    <citation type="journal article" date="2012" name="Nat. Genet.">
        <title>Whole-genome sequence of Schistosoma haematobium.</title>
        <authorList>
            <person name="Young N.D."/>
            <person name="Jex A.R."/>
            <person name="Li B."/>
            <person name="Liu S."/>
            <person name="Yang L."/>
            <person name="Xiong Z."/>
            <person name="Li Y."/>
            <person name="Cantacessi C."/>
            <person name="Hall R.S."/>
            <person name="Xu X."/>
            <person name="Chen F."/>
            <person name="Wu X."/>
            <person name="Zerlotini A."/>
            <person name="Oliveira G."/>
            <person name="Hofmann A."/>
            <person name="Zhang G."/>
            <person name="Fang X."/>
            <person name="Kang Y."/>
            <person name="Campbell B.E."/>
            <person name="Loukas A."/>
            <person name="Ranganathan S."/>
            <person name="Rollinson D."/>
            <person name="Rinaldi G."/>
            <person name="Brindley P.J."/>
            <person name="Yang H."/>
            <person name="Wang J."/>
            <person name="Wang J."/>
            <person name="Gasser R.B."/>
        </authorList>
    </citation>
    <scope>NUCLEOTIDE SEQUENCE</scope>
</reference>
<keyword evidence="7" id="KW-0813">Transport</keyword>
<evidence type="ECO:0000256" key="3">
    <source>
        <dbReference type="ARBA" id="ARBA00022692"/>
    </source>
</evidence>
<keyword evidence="4" id="KW-0677">Repeat</keyword>
<dbReference type="Pfam" id="PF00153">
    <property type="entry name" value="Mito_carr"/>
    <property type="match status" value="2"/>
</dbReference>
<dbReference type="RefSeq" id="XP_051064954.1">
    <property type="nucleotide sequence ID" value="XM_051217541.1"/>
</dbReference>
<gene>
    <name evidence="8" type="ORF">MS3_00009202</name>
</gene>
<dbReference type="PROSITE" id="PS50920">
    <property type="entry name" value="SOLCAR"/>
    <property type="match status" value="1"/>
</dbReference>
<reference evidence="8" key="4">
    <citation type="journal article" date="2022" name="PLoS Pathog.">
        <title>Chromosome-level genome of Schistosoma haematobium underpins genome-wide explorations of molecular variation.</title>
        <authorList>
            <person name="Stroehlein A.J."/>
            <person name="Korhonen P.K."/>
            <person name="Lee V.V."/>
            <person name="Ralph S.A."/>
            <person name="Mentink-Kane M."/>
            <person name="You H."/>
            <person name="McManus D.P."/>
            <person name="Tchuente L.T."/>
            <person name="Stothard J.R."/>
            <person name="Kaur P."/>
            <person name="Dudchenko O."/>
            <person name="Aiden E.L."/>
            <person name="Yang B."/>
            <person name="Yang H."/>
            <person name="Emery A.M."/>
            <person name="Webster B.L."/>
            <person name="Brindley P.J."/>
            <person name="Rollinson D."/>
            <person name="Chang B.C.H."/>
            <person name="Gasser R.B."/>
            <person name="Young N.D."/>
        </authorList>
    </citation>
    <scope>NUCLEOTIDE SEQUENCE</scope>
</reference>
<dbReference type="Proteomes" id="UP000471633">
    <property type="component" value="Unassembled WGS sequence"/>
</dbReference>
<comment type="similarity">
    <text evidence="2 7">Belongs to the mitochondrial carrier (TC 2.A.29) family.</text>
</comment>
<evidence type="ECO:0000256" key="2">
    <source>
        <dbReference type="ARBA" id="ARBA00006375"/>
    </source>
</evidence>
<dbReference type="Gene3D" id="1.50.40.10">
    <property type="entry name" value="Mitochondrial carrier domain"/>
    <property type="match status" value="1"/>
</dbReference>
<evidence type="ECO:0000256" key="6">
    <source>
        <dbReference type="PROSITE-ProRule" id="PRU00282"/>
    </source>
</evidence>
<evidence type="ECO:0000256" key="1">
    <source>
        <dbReference type="ARBA" id="ARBA00004141"/>
    </source>
</evidence>
<keyword evidence="5 6" id="KW-0472">Membrane</keyword>
<feature type="repeat" description="Solcar" evidence="6">
    <location>
        <begin position="1"/>
        <end position="80"/>
    </location>
</feature>
<evidence type="ECO:0000313" key="8">
    <source>
        <dbReference type="EMBL" id="KAH9580603.1"/>
    </source>
</evidence>
<dbReference type="CTD" id="24593235"/>
<evidence type="ECO:0000313" key="9">
    <source>
        <dbReference type="Proteomes" id="UP000471633"/>
    </source>
</evidence>
<dbReference type="GO" id="GO:0016020">
    <property type="term" value="C:membrane"/>
    <property type="evidence" value="ECO:0007669"/>
    <property type="project" value="UniProtKB-SubCell"/>
</dbReference>
<dbReference type="SUPFAM" id="SSF103506">
    <property type="entry name" value="Mitochondrial carrier"/>
    <property type="match status" value="2"/>
</dbReference>
<dbReference type="GeneID" id="24593235"/>
<sequence length="196" mass="22519">MNVNIYGEVNCYYYKIRDQCLHEFILCFEMKVYSGFLCGMRHLIHEEGLFGLWRGLGPCLISVVPQTTVYFTVYEQLKRSHILLKSKENIPMKHKSASLNNDVGHESSLETDHHLHQQLNWHFPLWAGGFSGLLAKTIVYPLDLAKKRLEIRGFEKARLTFGQLPKERNILIIHSTTATSTTTLVNRTPVGTIECI</sequence>
<dbReference type="InterPro" id="IPR023395">
    <property type="entry name" value="MCP_dom_sf"/>
</dbReference>
<dbReference type="EMBL" id="AMPZ03000007">
    <property type="protein sequence ID" value="KAH9580603.1"/>
    <property type="molecule type" value="Genomic_DNA"/>
</dbReference>
<proteinExistence type="inferred from homology"/>
<organism evidence="8 9">
    <name type="scientific">Schistosoma haematobium</name>
    <name type="common">Blood fluke</name>
    <dbReference type="NCBI Taxonomy" id="6185"/>
    <lineage>
        <taxon>Eukaryota</taxon>
        <taxon>Metazoa</taxon>
        <taxon>Spiralia</taxon>
        <taxon>Lophotrochozoa</taxon>
        <taxon>Platyhelminthes</taxon>
        <taxon>Trematoda</taxon>
        <taxon>Digenea</taxon>
        <taxon>Strigeidida</taxon>
        <taxon>Schistosomatoidea</taxon>
        <taxon>Schistosomatidae</taxon>
        <taxon>Schistosoma</taxon>
    </lineage>
</organism>
<keyword evidence="3 6" id="KW-0812">Transmembrane</keyword>
<evidence type="ECO:0000256" key="5">
    <source>
        <dbReference type="ARBA" id="ARBA00023136"/>
    </source>
</evidence>
<name>A0A922LE84_SCHHA</name>
<reference evidence="8" key="3">
    <citation type="submission" date="2021-06" db="EMBL/GenBank/DDBJ databases">
        <title>Chromosome-level genome assembly for S. haematobium.</title>
        <authorList>
            <person name="Stroehlein A.J."/>
        </authorList>
    </citation>
    <scope>NUCLEOTIDE SEQUENCE</scope>
</reference>
<evidence type="ECO:0000256" key="4">
    <source>
        <dbReference type="ARBA" id="ARBA00022737"/>
    </source>
</evidence>
<comment type="subcellular location">
    <subcellularLocation>
        <location evidence="1">Membrane</location>
        <topology evidence="1">Multi-pass membrane protein</topology>
    </subcellularLocation>
</comment>
<accession>A0A922LE84</accession>
<dbReference type="PANTHER" id="PTHR24089">
    <property type="entry name" value="SOLUTE CARRIER FAMILY 25"/>
    <property type="match status" value="1"/>
</dbReference>